<feature type="transmembrane region" description="Helical" evidence="6">
    <location>
        <begin position="309"/>
        <end position="328"/>
    </location>
</feature>
<evidence type="ECO:0000256" key="1">
    <source>
        <dbReference type="ARBA" id="ARBA00004141"/>
    </source>
</evidence>
<feature type="transmembrane region" description="Helical" evidence="6">
    <location>
        <begin position="238"/>
        <end position="258"/>
    </location>
</feature>
<dbReference type="InterPro" id="IPR020846">
    <property type="entry name" value="MFS_dom"/>
</dbReference>
<accession>A0ABQ4QW57</accession>
<feature type="transmembrane region" description="Helical" evidence="6">
    <location>
        <begin position="334"/>
        <end position="353"/>
    </location>
</feature>
<gene>
    <name evidence="8" type="primary">ttuB_2</name>
    <name evidence="8" type="ORF">OPKNFCMD_2334</name>
</gene>
<organism evidence="8 9">
    <name type="scientific">Methylobacterium crusticola</name>
    <dbReference type="NCBI Taxonomy" id="1697972"/>
    <lineage>
        <taxon>Bacteria</taxon>
        <taxon>Pseudomonadati</taxon>
        <taxon>Pseudomonadota</taxon>
        <taxon>Alphaproteobacteria</taxon>
        <taxon>Hyphomicrobiales</taxon>
        <taxon>Methylobacteriaceae</taxon>
        <taxon>Methylobacterium</taxon>
    </lineage>
</organism>
<dbReference type="EMBL" id="BPQH01000006">
    <property type="protein sequence ID" value="GJD49602.1"/>
    <property type="molecule type" value="Genomic_DNA"/>
</dbReference>
<dbReference type="SUPFAM" id="SSF103473">
    <property type="entry name" value="MFS general substrate transporter"/>
    <property type="match status" value="1"/>
</dbReference>
<dbReference type="InterPro" id="IPR011701">
    <property type="entry name" value="MFS"/>
</dbReference>
<dbReference type="RefSeq" id="WP_128563991.1">
    <property type="nucleotide sequence ID" value="NZ_BPQH01000006.1"/>
</dbReference>
<evidence type="ECO:0000256" key="4">
    <source>
        <dbReference type="ARBA" id="ARBA00022989"/>
    </source>
</evidence>
<reference evidence="8" key="1">
    <citation type="journal article" date="2021" name="Front. Microbiol.">
        <title>Comprehensive Comparative Genomics and Phenotyping of Methylobacterium Species.</title>
        <authorList>
            <person name="Alessa O."/>
            <person name="Ogura Y."/>
            <person name="Fujitani Y."/>
            <person name="Takami H."/>
            <person name="Hayashi T."/>
            <person name="Sahin N."/>
            <person name="Tani A."/>
        </authorList>
    </citation>
    <scope>NUCLEOTIDE SEQUENCE</scope>
    <source>
        <strain evidence="8">KCTC 52305</strain>
    </source>
</reference>
<dbReference type="Gene3D" id="1.20.1250.20">
    <property type="entry name" value="MFS general substrate transporter like domains"/>
    <property type="match status" value="2"/>
</dbReference>
<keyword evidence="3 6" id="KW-0812">Transmembrane</keyword>
<comment type="caution">
    <text evidence="8">The sequence shown here is derived from an EMBL/GenBank/DDBJ whole genome shotgun (WGS) entry which is preliminary data.</text>
</comment>
<comment type="subcellular location">
    <subcellularLocation>
        <location evidence="1">Membrane</location>
        <topology evidence="1">Multi-pass membrane protein</topology>
    </subcellularLocation>
</comment>
<feature type="transmembrane region" description="Helical" evidence="6">
    <location>
        <begin position="365"/>
        <end position="390"/>
    </location>
</feature>
<evidence type="ECO:0000256" key="6">
    <source>
        <dbReference type="SAM" id="Phobius"/>
    </source>
</evidence>
<sequence length="432" mass="46674">MDGSLEGVTMRRVAWRLVPFLCILYVVAFVDRINVGFAALTMSRDLGLTPTMFGFGAGIFFLSYFLFEVPSNLLLDRFGARRWIARVMITWGLISMGFAFITGPGQFYVLRFLLGVAEAGFFPGVILYLTYWFPKRWRGRVTAGFVVAIPIASAVAAPVSGYLLAMDGILGFRGWQWMFILEAAPAVILGFVCLAYLTDRPEGAAWLTPEQRDWLVAEMRAERGAPQHHSLREVGATLVSWPVLRLALVYFGLTTGLYGIELWLPQIVKGFGHSNIEVGFISALPYLLAIATMGAWARHSDRTGERFGHVAAACAVGCAGLVVAGLVHEFVVPTVIFLAIAIAGVMAARPPFWQLPTEFLSGTKAAAGIAAINSIGNLGGFVGPALIGWAREASGSFTLGLMISAATLALSAAFTLSLRRTSRSALPALVVR</sequence>
<dbReference type="PANTHER" id="PTHR43791">
    <property type="entry name" value="PERMEASE-RELATED"/>
    <property type="match status" value="1"/>
</dbReference>
<protein>
    <submittedName>
        <fullName evidence="8">Tartrate transporter</fullName>
    </submittedName>
</protein>
<feature type="transmembrane region" description="Helical" evidence="6">
    <location>
        <begin position="143"/>
        <end position="165"/>
    </location>
</feature>
<feature type="transmembrane region" description="Helical" evidence="6">
    <location>
        <begin position="108"/>
        <end position="131"/>
    </location>
</feature>
<evidence type="ECO:0000256" key="5">
    <source>
        <dbReference type="ARBA" id="ARBA00023136"/>
    </source>
</evidence>
<feature type="domain" description="Major facilitator superfamily (MFS) profile" evidence="7">
    <location>
        <begin position="17"/>
        <end position="423"/>
    </location>
</feature>
<evidence type="ECO:0000313" key="9">
    <source>
        <dbReference type="Proteomes" id="UP001055167"/>
    </source>
</evidence>
<feature type="transmembrane region" description="Helical" evidence="6">
    <location>
        <begin position="52"/>
        <end position="71"/>
    </location>
</feature>
<feature type="transmembrane region" description="Helical" evidence="6">
    <location>
        <begin position="177"/>
        <end position="197"/>
    </location>
</feature>
<dbReference type="CDD" id="cd17319">
    <property type="entry name" value="MFS_ExuT_GudP_like"/>
    <property type="match status" value="1"/>
</dbReference>
<evidence type="ECO:0000259" key="7">
    <source>
        <dbReference type="PROSITE" id="PS50850"/>
    </source>
</evidence>
<dbReference type="PANTHER" id="PTHR43791:SF36">
    <property type="entry name" value="TRANSPORTER, PUTATIVE (AFU_ORTHOLOGUE AFUA_6G08340)-RELATED"/>
    <property type="match status" value="1"/>
</dbReference>
<feature type="transmembrane region" description="Helical" evidence="6">
    <location>
        <begin position="83"/>
        <end position="102"/>
    </location>
</feature>
<evidence type="ECO:0000256" key="2">
    <source>
        <dbReference type="ARBA" id="ARBA00022448"/>
    </source>
</evidence>
<dbReference type="InterPro" id="IPR036259">
    <property type="entry name" value="MFS_trans_sf"/>
</dbReference>
<evidence type="ECO:0000256" key="3">
    <source>
        <dbReference type="ARBA" id="ARBA00022692"/>
    </source>
</evidence>
<evidence type="ECO:0000313" key="8">
    <source>
        <dbReference type="EMBL" id="GJD49602.1"/>
    </source>
</evidence>
<feature type="transmembrane region" description="Helical" evidence="6">
    <location>
        <begin position="278"/>
        <end position="297"/>
    </location>
</feature>
<keyword evidence="5 6" id="KW-0472">Membrane</keyword>
<name>A0ABQ4QW57_9HYPH</name>
<keyword evidence="2" id="KW-0813">Transport</keyword>
<proteinExistence type="predicted"/>
<feature type="transmembrane region" description="Helical" evidence="6">
    <location>
        <begin position="396"/>
        <end position="416"/>
    </location>
</feature>
<reference evidence="8" key="2">
    <citation type="submission" date="2021-08" db="EMBL/GenBank/DDBJ databases">
        <authorList>
            <person name="Tani A."/>
            <person name="Ola A."/>
            <person name="Ogura Y."/>
            <person name="Katsura K."/>
            <person name="Hayashi T."/>
        </authorList>
    </citation>
    <scope>NUCLEOTIDE SEQUENCE</scope>
    <source>
        <strain evidence="8">KCTC 52305</strain>
    </source>
</reference>
<keyword evidence="9" id="KW-1185">Reference proteome</keyword>
<dbReference type="Pfam" id="PF07690">
    <property type="entry name" value="MFS_1"/>
    <property type="match status" value="1"/>
</dbReference>
<feature type="transmembrane region" description="Helical" evidence="6">
    <location>
        <begin position="20"/>
        <end position="40"/>
    </location>
</feature>
<dbReference type="PROSITE" id="PS50850">
    <property type="entry name" value="MFS"/>
    <property type="match status" value="1"/>
</dbReference>
<keyword evidence="4 6" id="KW-1133">Transmembrane helix</keyword>
<dbReference type="Proteomes" id="UP001055167">
    <property type="component" value="Unassembled WGS sequence"/>
</dbReference>